<sequence>MDKIRKYIEKLLVMKLRFKTNGTMRDDLLGFCWTLKTGEYTTKRGVWVFISRDLQIQIRCTTQTIKLFSNIDTKRKFQILDQLHQACDSEMWPNCCTSLLALMLLQGVSCLMCKIQLSVD</sequence>
<comment type="caution">
    <text evidence="1">The sequence shown here is derived from an EMBL/GenBank/DDBJ whole genome shotgun (WGS) entry which is preliminary data.</text>
</comment>
<reference evidence="1 2" key="1">
    <citation type="submission" date="2021-06" db="EMBL/GenBank/DDBJ databases">
        <authorList>
            <person name="Palmer J.M."/>
        </authorList>
    </citation>
    <scope>NUCLEOTIDE SEQUENCE [LARGE SCALE GENOMIC DNA]</scope>
    <source>
        <strain evidence="1 2">XR_2019</strain>
        <tissue evidence="1">Muscle</tissue>
    </source>
</reference>
<dbReference type="Proteomes" id="UP001444071">
    <property type="component" value="Unassembled WGS sequence"/>
</dbReference>
<name>A0ABV0VRT7_9TELE</name>
<evidence type="ECO:0000313" key="2">
    <source>
        <dbReference type="Proteomes" id="UP001444071"/>
    </source>
</evidence>
<evidence type="ECO:0000313" key="1">
    <source>
        <dbReference type="EMBL" id="MEQ2259936.1"/>
    </source>
</evidence>
<organism evidence="1 2">
    <name type="scientific">Xenotaenia resolanae</name>
    <dbReference type="NCBI Taxonomy" id="208358"/>
    <lineage>
        <taxon>Eukaryota</taxon>
        <taxon>Metazoa</taxon>
        <taxon>Chordata</taxon>
        <taxon>Craniata</taxon>
        <taxon>Vertebrata</taxon>
        <taxon>Euteleostomi</taxon>
        <taxon>Actinopterygii</taxon>
        <taxon>Neopterygii</taxon>
        <taxon>Teleostei</taxon>
        <taxon>Neoteleostei</taxon>
        <taxon>Acanthomorphata</taxon>
        <taxon>Ovalentaria</taxon>
        <taxon>Atherinomorphae</taxon>
        <taxon>Cyprinodontiformes</taxon>
        <taxon>Goodeidae</taxon>
        <taxon>Xenotaenia</taxon>
    </lineage>
</organism>
<protein>
    <submittedName>
        <fullName evidence="1">Uncharacterized protein</fullName>
    </submittedName>
</protein>
<gene>
    <name evidence="1" type="ORF">XENORESO_008285</name>
</gene>
<accession>A0ABV0VRT7</accession>
<keyword evidence="2" id="KW-1185">Reference proteome</keyword>
<dbReference type="EMBL" id="JAHRIM010010037">
    <property type="protein sequence ID" value="MEQ2259936.1"/>
    <property type="molecule type" value="Genomic_DNA"/>
</dbReference>
<proteinExistence type="predicted"/>